<organism evidence="1 2">
    <name type="scientific">Hyalomma asiaticum</name>
    <name type="common">Tick</name>
    <dbReference type="NCBI Taxonomy" id="266040"/>
    <lineage>
        <taxon>Eukaryota</taxon>
        <taxon>Metazoa</taxon>
        <taxon>Ecdysozoa</taxon>
        <taxon>Arthropoda</taxon>
        <taxon>Chelicerata</taxon>
        <taxon>Arachnida</taxon>
        <taxon>Acari</taxon>
        <taxon>Parasitiformes</taxon>
        <taxon>Ixodida</taxon>
        <taxon>Ixodoidea</taxon>
        <taxon>Ixodidae</taxon>
        <taxon>Hyalomminae</taxon>
        <taxon>Hyalomma</taxon>
    </lineage>
</organism>
<accession>A0ACB7RI52</accession>
<dbReference type="EMBL" id="CM023489">
    <property type="protein sequence ID" value="KAH6922183.1"/>
    <property type="molecule type" value="Genomic_DNA"/>
</dbReference>
<proteinExistence type="predicted"/>
<protein>
    <submittedName>
        <fullName evidence="1">Uncharacterized protein</fullName>
    </submittedName>
</protein>
<gene>
    <name evidence="1" type="ORF">HPB50_010788</name>
</gene>
<evidence type="ECO:0000313" key="2">
    <source>
        <dbReference type="Proteomes" id="UP000821845"/>
    </source>
</evidence>
<name>A0ACB7RI52_HYAAI</name>
<evidence type="ECO:0000313" key="1">
    <source>
        <dbReference type="EMBL" id="KAH6922183.1"/>
    </source>
</evidence>
<dbReference type="Proteomes" id="UP000821845">
    <property type="component" value="Chromosome 9"/>
</dbReference>
<reference evidence="1" key="1">
    <citation type="submission" date="2020-05" db="EMBL/GenBank/DDBJ databases">
        <title>Large-scale comparative analyses of tick genomes elucidate their genetic diversity and vector capacities.</title>
        <authorList>
            <person name="Jia N."/>
            <person name="Wang J."/>
            <person name="Shi W."/>
            <person name="Du L."/>
            <person name="Sun Y."/>
            <person name="Zhan W."/>
            <person name="Jiang J."/>
            <person name="Wang Q."/>
            <person name="Zhang B."/>
            <person name="Ji P."/>
            <person name="Sakyi L.B."/>
            <person name="Cui X."/>
            <person name="Yuan T."/>
            <person name="Jiang B."/>
            <person name="Yang W."/>
            <person name="Lam T.T.-Y."/>
            <person name="Chang Q."/>
            <person name="Ding S."/>
            <person name="Wang X."/>
            <person name="Zhu J."/>
            <person name="Ruan X."/>
            <person name="Zhao L."/>
            <person name="Wei J."/>
            <person name="Que T."/>
            <person name="Du C."/>
            <person name="Cheng J."/>
            <person name="Dai P."/>
            <person name="Han X."/>
            <person name="Huang E."/>
            <person name="Gao Y."/>
            <person name="Liu J."/>
            <person name="Shao H."/>
            <person name="Ye R."/>
            <person name="Li L."/>
            <person name="Wei W."/>
            <person name="Wang X."/>
            <person name="Wang C."/>
            <person name="Yang T."/>
            <person name="Huo Q."/>
            <person name="Li W."/>
            <person name="Guo W."/>
            <person name="Chen H."/>
            <person name="Zhou L."/>
            <person name="Ni X."/>
            <person name="Tian J."/>
            <person name="Zhou Y."/>
            <person name="Sheng Y."/>
            <person name="Liu T."/>
            <person name="Pan Y."/>
            <person name="Xia L."/>
            <person name="Li J."/>
            <person name="Zhao F."/>
            <person name="Cao W."/>
        </authorList>
    </citation>
    <scope>NUCLEOTIDE SEQUENCE</scope>
    <source>
        <strain evidence="1">Hyas-2018</strain>
    </source>
</reference>
<comment type="caution">
    <text evidence="1">The sequence shown here is derived from an EMBL/GenBank/DDBJ whole genome shotgun (WGS) entry which is preliminary data.</text>
</comment>
<sequence>MVARFSDATTVFQAQPRCNLLGSLLENAISSRLAKGDPHTPELLATPSPEGREEVLPSTSLSVQLQATQRAEEVATRLDLEGQLPP</sequence>
<keyword evidence="2" id="KW-1185">Reference proteome</keyword>